<keyword evidence="5" id="KW-1185">Reference proteome</keyword>
<dbReference type="InterPro" id="IPR007110">
    <property type="entry name" value="Ig-like_dom"/>
</dbReference>
<feature type="transmembrane region" description="Helical" evidence="2">
    <location>
        <begin position="245"/>
        <end position="265"/>
    </location>
</feature>
<proteinExistence type="predicted"/>
<evidence type="ECO:0000313" key="6">
    <source>
        <dbReference type="RefSeq" id="XP_028260889.1"/>
    </source>
</evidence>
<name>A0A6P7IKU4_9TELE</name>
<feature type="region of interest" description="Disordered" evidence="1">
    <location>
        <begin position="219"/>
        <end position="239"/>
    </location>
</feature>
<feature type="signal peptide" evidence="3">
    <location>
        <begin position="1"/>
        <end position="18"/>
    </location>
</feature>
<feature type="domain" description="Ig-like" evidence="4">
    <location>
        <begin position="119"/>
        <end position="196"/>
    </location>
</feature>
<evidence type="ECO:0000313" key="5">
    <source>
        <dbReference type="Proteomes" id="UP000515145"/>
    </source>
</evidence>
<organism evidence="5 6">
    <name type="scientific">Parambassis ranga</name>
    <name type="common">Indian glassy fish</name>
    <dbReference type="NCBI Taxonomy" id="210632"/>
    <lineage>
        <taxon>Eukaryota</taxon>
        <taxon>Metazoa</taxon>
        <taxon>Chordata</taxon>
        <taxon>Craniata</taxon>
        <taxon>Vertebrata</taxon>
        <taxon>Euteleostomi</taxon>
        <taxon>Actinopterygii</taxon>
        <taxon>Neopterygii</taxon>
        <taxon>Teleostei</taxon>
        <taxon>Neoteleostei</taxon>
        <taxon>Acanthomorphata</taxon>
        <taxon>Ovalentaria</taxon>
        <taxon>Ambassidae</taxon>
        <taxon>Parambassis</taxon>
    </lineage>
</organism>
<evidence type="ECO:0000256" key="1">
    <source>
        <dbReference type="SAM" id="MobiDB-lite"/>
    </source>
</evidence>
<feature type="region of interest" description="Disordered" evidence="1">
    <location>
        <begin position="278"/>
        <end position="307"/>
    </location>
</feature>
<evidence type="ECO:0000256" key="2">
    <source>
        <dbReference type="SAM" id="Phobius"/>
    </source>
</evidence>
<feature type="chain" id="PRO_5027946873" evidence="3">
    <location>
        <begin position="19"/>
        <end position="307"/>
    </location>
</feature>
<dbReference type="InterPro" id="IPR013106">
    <property type="entry name" value="Ig_V-set"/>
</dbReference>
<keyword evidence="3" id="KW-0732">Signal</keyword>
<dbReference type="SMART" id="SM00409">
    <property type="entry name" value="IG"/>
    <property type="match status" value="2"/>
</dbReference>
<dbReference type="SUPFAM" id="SSF48726">
    <property type="entry name" value="Immunoglobulin"/>
    <property type="match status" value="1"/>
</dbReference>
<dbReference type="Gene3D" id="2.60.40.10">
    <property type="entry name" value="Immunoglobulins"/>
    <property type="match status" value="1"/>
</dbReference>
<evidence type="ECO:0000259" key="4">
    <source>
        <dbReference type="PROSITE" id="PS50835"/>
    </source>
</evidence>
<dbReference type="InterPro" id="IPR036179">
    <property type="entry name" value="Ig-like_dom_sf"/>
</dbReference>
<keyword evidence="2" id="KW-0472">Membrane</keyword>
<sequence length="307" mass="34087">MARPFLVISLFVVSPVLGELVQVLQGDPVKFPPPPKCSTGEEAALIHRLRDDSSRLVASCPLNQDWKPGPDYSDRINQSASVVLSAANLNDHGLYEFTCKQRIVKHLQLDVLVPFEAHVSAGGTVRLPCYTVTAGESVQSVRWERHGELVLQRRSTESGKDSEERRVSVSADWHRTGDLSLTMEPAQPGDQGVYFCYFYSNGQKRRGNPAAVRLEVPQRVPEPPARTPPPPPQQQQSECHTGTTIITTVTVMAVLFVPLIAFLGWKLKSRGFEMNQPEQKNVWEGGEDRGEEGSGQEEDTKFNIVMV</sequence>
<evidence type="ECO:0000256" key="3">
    <source>
        <dbReference type="SAM" id="SignalP"/>
    </source>
</evidence>
<accession>A0A6P7IKU4</accession>
<dbReference type="InParanoid" id="A0A6P7IKU4"/>
<keyword evidence="2" id="KW-0812">Transmembrane</keyword>
<reference evidence="6" key="1">
    <citation type="submission" date="2025-08" db="UniProtKB">
        <authorList>
            <consortium name="RefSeq"/>
        </authorList>
    </citation>
    <scope>IDENTIFICATION</scope>
</reference>
<feature type="compositionally biased region" description="Pro residues" evidence="1">
    <location>
        <begin position="220"/>
        <end position="233"/>
    </location>
</feature>
<dbReference type="InterPro" id="IPR013783">
    <property type="entry name" value="Ig-like_fold"/>
</dbReference>
<dbReference type="Proteomes" id="UP000515145">
    <property type="component" value="Chromosome 5"/>
</dbReference>
<keyword evidence="2" id="KW-1133">Transmembrane helix</keyword>
<dbReference type="Pfam" id="PF07686">
    <property type="entry name" value="V-set"/>
    <property type="match status" value="1"/>
</dbReference>
<dbReference type="AlphaFoldDB" id="A0A6P7IKU4"/>
<dbReference type="OrthoDB" id="8836910at2759"/>
<dbReference type="InterPro" id="IPR003599">
    <property type="entry name" value="Ig_sub"/>
</dbReference>
<dbReference type="RefSeq" id="XP_028260889.1">
    <property type="nucleotide sequence ID" value="XM_028405088.1"/>
</dbReference>
<dbReference type="PROSITE" id="PS50835">
    <property type="entry name" value="IG_LIKE"/>
    <property type="match status" value="1"/>
</dbReference>
<gene>
    <name evidence="6" type="primary">LOC114435419</name>
</gene>
<dbReference type="GeneID" id="114435419"/>
<protein>
    <submittedName>
        <fullName evidence="6">Uncharacterized protein LOC114435419</fullName>
    </submittedName>
</protein>